<proteinExistence type="predicted"/>
<organism evidence="1 2">
    <name type="scientific">Streptomyces finlayi</name>
    <dbReference type="NCBI Taxonomy" id="67296"/>
    <lineage>
        <taxon>Bacteria</taxon>
        <taxon>Bacillati</taxon>
        <taxon>Actinomycetota</taxon>
        <taxon>Actinomycetes</taxon>
        <taxon>Kitasatosporales</taxon>
        <taxon>Streptomycetaceae</taxon>
        <taxon>Streptomyces</taxon>
    </lineage>
</organism>
<name>A0A7G7BKT3_9ACTN</name>
<dbReference type="EMBL" id="CP045702">
    <property type="protein sequence ID" value="QNE75948.1"/>
    <property type="molecule type" value="Genomic_DNA"/>
</dbReference>
<dbReference type="Proteomes" id="UP000515307">
    <property type="component" value="Chromosome"/>
</dbReference>
<protein>
    <submittedName>
        <fullName evidence="1">Uncharacterized protein</fullName>
    </submittedName>
</protein>
<sequence>MNMQEAAEYADKVLDETFVGIEPEVQWSHGPTTTGGCDVTRRRTVMTVISDGRRGSFLGVVDRLWRKGGYAIKAINSDREFPAIYAQTRRGFGVSLSIGGEGQAFFEVDSPCVEKSEVADSTSKPTGPAFEGEFIPRPNVHSDFWSAEVS</sequence>
<dbReference type="KEGG" id="sfiy:F0344_16035"/>
<keyword evidence="2" id="KW-1185">Reference proteome</keyword>
<evidence type="ECO:0000313" key="1">
    <source>
        <dbReference type="EMBL" id="QNE75948.1"/>
    </source>
</evidence>
<evidence type="ECO:0000313" key="2">
    <source>
        <dbReference type="Proteomes" id="UP000515307"/>
    </source>
</evidence>
<gene>
    <name evidence="1" type="ORF">F0344_16035</name>
</gene>
<reference evidence="2" key="1">
    <citation type="submission" date="2019-10" db="EMBL/GenBank/DDBJ databases">
        <title>Antimicrobial potential of Antarctic Bacteria.</title>
        <authorList>
            <person name="Benaud N."/>
            <person name="Edwards R.J."/>
            <person name="Ferrari B.C."/>
        </authorList>
    </citation>
    <scope>NUCLEOTIDE SEQUENCE [LARGE SCALE GENOMIC DNA]</scope>
    <source>
        <strain evidence="2">NBSH44</strain>
    </source>
</reference>
<dbReference type="AlphaFoldDB" id="A0A7G7BKT3"/>
<dbReference type="RefSeq" id="WP_185299446.1">
    <property type="nucleotide sequence ID" value="NZ_CP045702.1"/>
</dbReference>
<accession>A0A7G7BKT3</accession>